<keyword evidence="4 6" id="KW-0964">Secreted</keyword>
<dbReference type="InterPro" id="IPR010264">
    <property type="entry name" value="Self-incomp_S1"/>
</dbReference>
<dbReference type="GO" id="GO:0005576">
    <property type="term" value="C:extracellular region"/>
    <property type="evidence" value="ECO:0007669"/>
    <property type="project" value="UniProtKB-SubCell"/>
</dbReference>
<gene>
    <name evidence="7" type="ORF">CURHAP_LOCUS5605</name>
    <name evidence="8" type="ORF">ORAREDHAP_LOCUS5608</name>
</gene>
<dbReference type="PANTHER" id="PTHR31232:SF54">
    <property type="entry name" value="S-PROTEIN HOMOLOG-RELATED"/>
    <property type="match status" value="1"/>
</dbReference>
<evidence type="ECO:0000256" key="2">
    <source>
        <dbReference type="ARBA" id="ARBA00005581"/>
    </source>
</evidence>
<evidence type="ECO:0000313" key="9">
    <source>
        <dbReference type="Proteomes" id="UP000507222"/>
    </source>
</evidence>
<dbReference type="GO" id="GO:0060320">
    <property type="term" value="P:rejection of self pollen"/>
    <property type="evidence" value="ECO:0007669"/>
    <property type="project" value="UniProtKB-KW"/>
</dbReference>
<sequence length="142" mass="16487">MKRGAVFQFCCLVFFLGLASVARGDSSATPGKKYFIRIVNNLDNKQLAFVCKSADDVISHSLPHRGDQFEFGFRVNFFGTTLYFCNLKYQNHQVVFDAWKLDKQLLRLCGGGVHCIWRAQEDGIYLFNTQWGNWLRKYVWNN</sequence>
<protein>
    <recommendedName>
        <fullName evidence="6">S-protein homolog</fullName>
    </recommendedName>
</protein>
<evidence type="ECO:0000313" key="10">
    <source>
        <dbReference type="Proteomes" id="UP000507245"/>
    </source>
</evidence>
<keyword evidence="3 6" id="KW-0713">Self-incompatibility</keyword>
<evidence type="ECO:0000256" key="1">
    <source>
        <dbReference type="ARBA" id="ARBA00004613"/>
    </source>
</evidence>
<comment type="subcellular location">
    <subcellularLocation>
        <location evidence="1 6">Secreted</location>
    </subcellularLocation>
</comment>
<keyword evidence="5 6" id="KW-0732">Signal</keyword>
<proteinExistence type="inferred from homology"/>
<dbReference type="EMBL" id="CAEKDK010000001">
    <property type="protein sequence ID" value="CAB4264087.1"/>
    <property type="molecule type" value="Genomic_DNA"/>
</dbReference>
<evidence type="ECO:0000256" key="3">
    <source>
        <dbReference type="ARBA" id="ARBA00022471"/>
    </source>
</evidence>
<dbReference type="Proteomes" id="UP000507222">
    <property type="component" value="Unassembled WGS sequence"/>
</dbReference>
<evidence type="ECO:0000256" key="5">
    <source>
        <dbReference type="ARBA" id="ARBA00022729"/>
    </source>
</evidence>
<reference evidence="7 9" key="2">
    <citation type="submission" date="2020-05" db="EMBL/GenBank/DDBJ databases">
        <authorList>
            <person name="Campoy J."/>
            <person name="Schneeberger K."/>
            <person name="Spophaly S."/>
        </authorList>
    </citation>
    <scope>NUCLEOTIDE SEQUENCE [LARGE SCALE GENOMIC DNA]</scope>
    <source>
        <strain evidence="7">PruArmRojPasFocal</strain>
    </source>
</reference>
<accession>A0A6J5TLL6</accession>
<dbReference type="OrthoDB" id="1164520at2759"/>
<reference evidence="10" key="1">
    <citation type="journal article" date="2020" name="Genome Biol.">
        <title>Gamete binning: chromosome-level and haplotype-resolved genome assembly enabled by high-throughput single-cell sequencing of gamete genomes.</title>
        <authorList>
            <person name="Campoy J.A."/>
            <person name="Sun H."/>
            <person name="Goel M."/>
            <person name="Jiao W.-B."/>
            <person name="Folz-Donahue K."/>
            <person name="Wang N."/>
            <person name="Rubio M."/>
            <person name="Liu C."/>
            <person name="Kukat C."/>
            <person name="Ruiz D."/>
            <person name="Huettel B."/>
            <person name="Schneeberger K."/>
        </authorList>
    </citation>
    <scope>NUCLEOTIDE SEQUENCE [LARGE SCALE GENOMIC DNA]</scope>
    <source>
        <strain evidence="10">cv. Rojo Pasion</strain>
    </source>
</reference>
<comment type="similarity">
    <text evidence="2 6">Belongs to the plant self-incompatibility (S1) protein family.</text>
</comment>
<feature type="signal peptide" evidence="6">
    <location>
        <begin position="1"/>
        <end position="24"/>
    </location>
</feature>
<dbReference type="EMBL" id="CAEKKB010000001">
    <property type="protein sequence ID" value="CAB4294666.1"/>
    <property type="molecule type" value="Genomic_DNA"/>
</dbReference>
<dbReference type="Pfam" id="PF05938">
    <property type="entry name" value="Self-incomp_S1"/>
    <property type="match status" value="1"/>
</dbReference>
<dbReference type="PANTHER" id="PTHR31232">
    <property type="match status" value="1"/>
</dbReference>
<evidence type="ECO:0000256" key="4">
    <source>
        <dbReference type="ARBA" id="ARBA00022525"/>
    </source>
</evidence>
<organism evidence="7 9">
    <name type="scientific">Prunus armeniaca</name>
    <name type="common">Apricot</name>
    <name type="synonym">Armeniaca vulgaris</name>
    <dbReference type="NCBI Taxonomy" id="36596"/>
    <lineage>
        <taxon>Eukaryota</taxon>
        <taxon>Viridiplantae</taxon>
        <taxon>Streptophyta</taxon>
        <taxon>Embryophyta</taxon>
        <taxon>Tracheophyta</taxon>
        <taxon>Spermatophyta</taxon>
        <taxon>Magnoliopsida</taxon>
        <taxon>eudicotyledons</taxon>
        <taxon>Gunneridae</taxon>
        <taxon>Pentapetalae</taxon>
        <taxon>rosids</taxon>
        <taxon>fabids</taxon>
        <taxon>Rosales</taxon>
        <taxon>Rosaceae</taxon>
        <taxon>Amygdaloideae</taxon>
        <taxon>Amygdaleae</taxon>
        <taxon>Prunus</taxon>
    </lineage>
</organism>
<evidence type="ECO:0000256" key="6">
    <source>
        <dbReference type="RuleBase" id="RU367044"/>
    </source>
</evidence>
<feature type="chain" id="PRO_5034176438" description="S-protein homolog" evidence="6">
    <location>
        <begin position="25"/>
        <end position="142"/>
    </location>
</feature>
<dbReference type="Proteomes" id="UP000507245">
    <property type="component" value="Unassembled WGS sequence"/>
</dbReference>
<dbReference type="AlphaFoldDB" id="A0A6J5TLL6"/>
<evidence type="ECO:0000313" key="8">
    <source>
        <dbReference type="EMBL" id="CAB4294666.1"/>
    </source>
</evidence>
<evidence type="ECO:0000313" key="7">
    <source>
        <dbReference type="EMBL" id="CAB4264087.1"/>
    </source>
</evidence>
<keyword evidence="10" id="KW-1185">Reference proteome</keyword>
<name>A0A6J5TLL6_PRUAR</name>